<feature type="domain" description="Cgl0159-like" evidence="1">
    <location>
        <begin position="34"/>
        <end position="285"/>
    </location>
</feature>
<comment type="caution">
    <text evidence="2">The sequence shown here is derived from an EMBL/GenBank/DDBJ whole genome shotgun (WGS) entry which is preliminary data.</text>
</comment>
<organism evidence="2 3">
    <name type="scientific">Microlunatus endophyticus</name>
    <dbReference type="NCBI Taxonomy" id="1716077"/>
    <lineage>
        <taxon>Bacteria</taxon>
        <taxon>Bacillati</taxon>
        <taxon>Actinomycetota</taxon>
        <taxon>Actinomycetes</taxon>
        <taxon>Propionibacteriales</taxon>
        <taxon>Propionibacteriaceae</taxon>
        <taxon>Microlunatus</taxon>
    </lineage>
</organism>
<evidence type="ECO:0000313" key="3">
    <source>
        <dbReference type="Proteomes" id="UP000613840"/>
    </source>
</evidence>
<proteinExistence type="predicted"/>
<gene>
    <name evidence="2" type="ORF">GCM10011575_44830</name>
</gene>
<reference evidence="2" key="2">
    <citation type="submission" date="2020-09" db="EMBL/GenBank/DDBJ databases">
        <authorList>
            <person name="Sun Q."/>
            <person name="Zhou Y."/>
        </authorList>
    </citation>
    <scope>NUCLEOTIDE SEQUENCE</scope>
    <source>
        <strain evidence="2">CGMCC 4.7306</strain>
    </source>
</reference>
<evidence type="ECO:0000313" key="2">
    <source>
        <dbReference type="EMBL" id="GGL81589.1"/>
    </source>
</evidence>
<dbReference type="Pfam" id="PF22649">
    <property type="entry name" value="Cgl0159"/>
    <property type="match status" value="1"/>
</dbReference>
<dbReference type="RefSeq" id="WP_188898050.1">
    <property type="nucleotide sequence ID" value="NZ_BMMZ01000017.1"/>
</dbReference>
<reference evidence="2" key="1">
    <citation type="journal article" date="2014" name="Int. J. Syst. Evol. Microbiol.">
        <title>Complete genome sequence of Corynebacterium casei LMG S-19264T (=DSM 44701T), isolated from a smear-ripened cheese.</title>
        <authorList>
            <consortium name="US DOE Joint Genome Institute (JGI-PGF)"/>
            <person name="Walter F."/>
            <person name="Albersmeier A."/>
            <person name="Kalinowski J."/>
            <person name="Ruckert C."/>
        </authorList>
    </citation>
    <scope>NUCLEOTIDE SEQUENCE</scope>
    <source>
        <strain evidence="2">CGMCC 4.7306</strain>
    </source>
</reference>
<sequence>MTEISDLTDIRLTDPGRIGRLLAERSRPGLPADGRLMIIACDHPARGSLSALGRPTAMADRPELLRRLVTALSRPGVDGVLATADILEDLLLLGALEGKIVFSSLNRGGLSGSCFEADDRMTGYDVRGTVESGFDGAKMLLRIVVDDPATASTLQACGQAVTELNRAGHIALVEPFLARHTDAGRIANDLTPEAVITSIAIAQGLGASSAYTWLKLPVTDRMEEVAAATTLPSLLLGGDPEGSADETYAQWAAALKLPPIRGLVVGRSLLYPRDDDVAAAVDIAAGMVH</sequence>
<accession>A0A917SIE7</accession>
<dbReference type="InterPro" id="IPR013785">
    <property type="entry name" value="Aldolase_TIM"/>
</dbReference>
<protein>
    <submittedName>
        <fullName evidence="2">Aldolase</fullName>
    </submittedName>
</protein>
<dbReference type="EMBL" id="BMMZ01000017">
    <property type="protein sequence ID" value="GGL81589.1"/>
    <property type="molecule type" value="Genomic_DNA"/>
</dbReference>
<dbReference type="InterPro" id="IPR054574">
    <property type="entry name" value="Cgl0159_dom"/>
</dbReference>
<dbReference type="AlphaFoldDB" id="A0A917SIE7"/>
<dbReference type="Gene3D" id="3.20.20.70">
    <property type="entry name" value="Aldolase class I"/>
    <property type="match status" value="1"/>
</dbReference>
<keyword evidence="3" id="KW-1185">Reference proteome</keyword>
<evidence type="ECO:0000259" key="1">
    <source>
        <dbReference type="Pfam" id="PF22649"/>
    </source>
</evidence>
<dbReference type="Proteomes" id="UP000613840">
    <property type="component" value="Unassembled WGS sequence"/>
</dbReference>
<name>A0A917SIE7_9ACTN</name>
<dbReference type="SUPFAM" id="SSF51569">
    <property type="entry name" value="Aldolase"/>
    <property type="match status" value="1"/>
</dbReference>